<reference evidence="2 3" key="1">
    <citation type="submission" date="2020-01" db="EMBL/GenBank/DDBJ databases">
        <title>Herbidospora sp. NEAU-GS84 nov., a novel actinomycete isolated from soil.</title>
        <authorList>
            <person name="Han L."/>
        </authorList>
    </citation>
    <scope>NUCLEOTIDE SEQUENCE [LARGE SCALE GENOMIC DNA]</scope>
    <source>
        <strain evidence="2 3">NEAU-GS84</strain>
    </source>
</reference>
<feature type="compositionally biased region" description="Low complexity" evidence="1">
    <location>
        <begin position="654"/>
        <end position="666"/>
    </location>
</feature>
<feature type="compositionally biased region" description="Basic residues" evidence="1">
    <location>
        <begin position="604"/>
        <end position="621"/>
    </location>
</feature>
<feature type="compositionally biased region" description="Basic residues" evidence="1">
    <location>
        <begin position="1"/>
        <end position="16"/>
    </location>
</feature>
<protein>
    <submittedName>
        <fullName evidence="2">Uncharacterized protein</fullName>
    </submittedName>
</protein>
<feature type="compositionally biased region" description="Pro residues" evidence="1">
    <location>
        <begin position="679"/>
        <end position="689"/>
    </location>
</feature>
<keyword evidence="3" id="KW-1185">Reference proteome</keyword>
<feature type="compositionally biased region" description="Acidic residues" evidence="1">
    <location>
        <begin position="39"/>
        <end position="54"/>
    </location>
</feature>
<evidence type="ECO:0000256" key="1">
    <source>
        <dbReference type="SAM" id="MobiDB-lite"/>
    </source>
</evidence>
<feature type="region of interest" description="Disordered" evidence="1">
    <location>
        <begin position="572"/>
        <end position="689"/>
    </location>
</feature>
<feature type="compositionally biased region" description="Acidic residues" evidence="1">
    <location>
        <begin position="574"/>
        <end position="584"/>
    </location>
</feature>
<dbReference type="AlphaFoldDB" id="A0A7C9J0N3"/>
<accession>A0A7C9J0N3</accession>
<organism evidence="2 3">
    <name type="scientific">Herbidospora solisilvae</name>
    <dbReference type="NCBI Taxonomy" id="2696284"/>
    <lineage>
        <taxon>Bacteria</taxon>
        <taxon>Bacillati</taxon>
        <taxon>Actinomycetota</taxon>
        <taxon>Actinomycetes</taxon>
        <taxon>Streptosporangiales</taxon>
        <taxon>Streptosporangiaceae</taxon>
        <taxon>Herbidospora</taxon>
    </lineage>
</organism>
<evidence type="ECO:0000313" key="2">
    <source>
        <dbReference type="EMBL" id="NAS20885.1"/>
    </source>
</evidence>
<feature type="compositionally biased region" description="Basic residues" evidence="1">
    <location>
        <begin position="638"/>
        <end position="649"/>
    </location>
</feature>
<proteinExistence type="predicted"/>
<dbReference type="InterPro" id="IPR027796">
    <property type="entry name" value="OTT_1508_deam-like"/>
</dbReference>
<dbReference type="Proteomes" id="UP000479526">
    <property type="component" value="Unassembled WGS sequence"/>
</dbReference>
<dbReference type="EMBL" id="WXEW01000001">
    <property type="protein sequence ID" value="NAS20885.1"/>
    <property type="molecule type" value="Genomic_DNA"/>
</dbReference>
<dbReference type="Pfam" id="PF14441">
    <property type="entry name" value="OTT_1508_deam"/>
    <property type="match status" value="1"/>
</dbReference>
<dbReference type="RefSeq" id="WP_161478336.1">
    <property type="nucleotide sequence ID" value="NZ_WXEW01000001.1"/>
</dbReference>
<name>A0A7C9J0N3_9ACTN</name>
<evidence type="ECO:0000313" key="3">
    <source>
        <dbReference type="Proteomes" id="UP000479526"/>
    </source>
</evidence>
<feature type="region of interest" description="Disordered" evidence="1">
    <location>
        <begin position="1"/>
        <end position="82"/>
    </location>
</feature>
<feature type="compositionally biased region" description="Pro residues" evidence="1">
    <location>
        <begin position="25"/>
        <end position="36"/>
    </location>
</feature>
<sequence>MPPKQKLSKKKPATKKPARERPASRFPPPAPAPVPEPMEVTEEDDDRDEADDEGTGGRRPAAKKTGGRTIARDREDEDEDETAALSIQDVRRGGYERFSRLARARDEPVRRLLRQWGVTDVTGEAGLRQWFANVRGITPASGASAVLGAVGGIPAKTAPKAWRALAALVGHPKLDTPEKLLPRLVYDHLQDGDVEVDAEIADFYRGRKKDLAEYRREYRKTGGMALLGDPGALGFGAAGPGADHGAIEKRTFARLRELRTPTRELGPLKKMNTRKQRRWDRLAWVLANLKSARVCVAVLGMLEGEIRLFANKPDTALAGDFHKLLQAGLAGAGEADTEIRKLYQTLKQQGLGLQGAPMTTKHLKMAERRLRKTMAFLAGLEKQWGELNVMAHTKKPKGDTEIHVETQVGSLLLEERRKVVQEEDEGDSDTDLLLLKHYTGHRRDQTARAHLTRRLAQAEIAIGISKLCCFKCWLMMQALQEKGVDLPVTGTHGKVYGWTAPASLTHRSVLAAYLQLTDLEQDSEHARLLDDLDTPQGRTAVIRAISTFKDEGPQESGYKSSEKEDGIELTLYNEGEDGERDDEPPPVKLTKKKRGRTTKGPAHPTKKQKATKIAARLKVKAARTAPPAKKKTETDKPKAKRKFVRRRKGTTALSSTWSSSSSSSSSAPNTSLMWLRSQPSPPTPEFRFP</sequence>
<gene>
    <name evidence="2" type="ORF">GT755_04195</name>
</gene>
<comment type="caution">
    <text evidence="2">The sequence shown here is derived from an EMBL/GenBank/DDBJ whole genome shotgun (WGS) entry which is preliminary data.</text>
</comment>